<evidence type="ECO:0000313" key="1">
    <source>
        <dbReference type="Proteomes" id="UP000887564"/>
    </source>
</evidence>
<dbReference type="PANTHER" id="PTHR22742:SF2">
    <property type="entry name" value="EXPANSION, ISOFORM A-RELATED"/>
    <property type="match status" value="1"/>
</dbReference>
<sequence length="65" mass="7473">MLQNAVIRLSPDNIAEVNRKLANIEEQIWGKIIVMERNVRTAKAYLRSRIIAIDGSYAEFDGLRQ</sequence>
<dbReference type="InterPro" id="IPR017855">
    <property type="entry name" value="SMAD-like_dom_sf"/>
</dbReference>
<proteinExistence type="predicted"/>
<dbReference type="PANTHER" id="PTHR22742">
    <property type="entry name" value="EXPANSION, ISOFORM A-RELATED"/>
    <property type="match status" value="1"/>
</dbReference>
<accession>A0A914S6I2</accession>
<dbReference type="WBParaSite" id="PEQ_0001278901-mRNA-1">
    <property type="protein sequence ID" value="PEQ_0001278901-mRNA-1"/>
    <property type="gene ID" value="PEQ_0001278901"/>
</dbReference>
<name>A0A914S6I2_PAREQ</name>
<dbReference type="Proteomes" id="UP000887564">
    <property type="component" value="Unplaced"/>
</dbReference>
<keyword evidence="1" id="KW-1185">Reference proteome</keyword>
<dbReference type="Gene3D" id="2.60.200.10">
    <property type="match status" value="1"/>
</dbReference>
<evidence type="ECO:0000313" key="2">
    <source>
        <dbReference type="WBParaSite" id="PEQ_0001278901-mRNA-1"/>
    </source>
</evidence>
<dbReference type="AlphaFoldDB" id="A0A914S6I2"/>
<dbReference type="InterPro" id="IPR008984">
    <property type="entry name" value="SMAD_FHA_dom_sf"/>
</dbReference>
<organism evidence="1 2">
    <name type="scientific">Parascaris equorum</name>
    <name type="common">Equine roundworm</name>
    <dbReference type="NCBI Taxonomy" id="6256"/>
    <lineage>
        <taxon>Eukaryota</taxon>
        <taxon>Metazoa</taxon>
        <taxon>Ecdysozoa</taxon>
        <taxon>Nematoda</taxon>
        <taxon>Chromadorea</taxon>
        <taxon>Rhabditida</taxon>
        <taxon>Spirurina</taxon>
        <taxon>Ascaridomorpha</taxon>
        <taxon>Ascaridoidea</taxon>
        <taxon>Ascarididae</taxon>
        <taxon>Parascaris</taxon>
    </lineage>
</organism>
<protein>
    <submittedName>
        <fullName evidence="2">Uncharacterized protein</fullName>
    </submittedName>
</protein>
<dbReference type="SUPFAM" id="SSF49879">
    <property type="entry name" value="SMAD/FHA domain"/>
    <property type="match status" value="1"/>
</dbReference>
<reference evidence="2" key="1">
    <citation type="submission" date="2022-11" db="UniProtKB">
        <authorList>
            <consortium name="WormBaseParasite"/>
        </authorList>
    </citation>
    <scope>IDENTIFICATION</scope>
</reference>